<name>A0AAV4SCL5_CAEEX</name>
<keyword evidence="2" id="KW-1185">Reference proteome</keyword>
<reference evidence="1 2" key="1">
    <citation type="submission" date="2021-06" db="EMBL/GenBank/DDBJ databases">
        <title>Caerostris extrusa draft genome.</title>
        <authorList>
            <person name="Kono N."/>
            <person name="Arakawa K."/>
        </authorList>
    </citation>
    <scope>NUCLEOTIDE SEQUENCE [LARGE SCALE GENOMIC DNA]</scope>
</reference>
<protein>
    <submittedName>
        <fullName evidence="1">Uncharacterized transposon-derived protein F54H12.3</fullName>
    </submittedName>
</protein>
<dbReference type="Proteomes" id="UP001054945">
    <property type="component" value="Unassembled WGS sequence"/>
</dbReference>
<dbReference type="EMBL" id="BPLR01009216">
    <property type="protein sequence ID" value="GIY30401.1"/>
    <property type="molecule type" value="Genomic_DNA"/>
</dbReference>
<evidence type="ECO:0000313" key="2">
    <source>
        <dbReference type="Proteomes" id="UP001054945"/>
    </source>
</evidence>
<comment type="caution">
    <text evidence="1">The sequence shown here is derived from an EMBL/GenBank/DDBJ whole genome shotgun (WGS) entry which is preliminary data.</text>
</comment>
<proteinExistence type="predicted"/>
<organism evidence="1 2">
    <name type="scientific">Caerostris extrusa</name>
    <name type="common">Bark spider</name>
    <name type="synonym">Caerostris bankana</name>
    <dbReference type="NCBI Taxonomy" id="172846"/>
    <lineage>
        <taxon>Eukaryota</taxon>
        <taxon>Metazoa</taxon>
        <taxon>Ecdysozoa</taxon>
        <taxon>Arthropoda</taxon>
        <taxon>Chelicerata</taxon>
        <taxon>Arachnida</taxon>
        <taxon>Araneae</taxon>
        <taxon>Araneomorphae</taxon>
        <taxon>Entelegynae</taxon>
        <taxon>Araneoidea</taxon>
        <taxon>Araneidae</taxon>
        <taxon>Caerostris</taxon>
    </lineage>
</organism>
<accession>A0AAV4SCL5</accession>
<dbReference type="AlphaFoldDB" id="A0AAV4SCL5"/>
<evidence type="ECO:0000313" key="1">
    <source>
        <dbReference type="EMBL" id="GIY30401.1"/>
    </source>
</evidence>
<sequence>MQADLKILMGMHQVLILDKLFSQLEQTHRLEQHGLLDAPRYKRRTEKVLEGVNCGIFTTCLRPEEERVSLAPTLRDRMYRVFSRRNSCKYLDILQPLIDSYNHSVHRSHGFAAANVTEADEPVLYKSLYNMSSPIWFRFGV</sequence>
<gene>
    <name evidence="1" type="primary">F54H12.3_56</name>
    <name evidence="1" type="ORF">CEXT_323591</name>
</gene>